<gene>
    <name evidence="1" type="ORF">DPM33_15990</name>
</gene>
<evidence type="ECO:0000313" key="2">
    <source>
        <dbReference type="Proteomes" id="UP000251558"/>
    </source>
</evidence>
<protein>
    <submittedName>
        <fullName evidence="1">Uncharacterized protein</fullName>
    </submittedName>
</protein>
<dbReference type="Proteomes" id="UP000251558">
    <property type="component" value="Unassembled WGS sequence"/>
</dbReference>
<reference evidence="1 2" key="1">
    <citation type="submission" date="2018-07" db="EMBL/GenBank/DDBJ databases">
        <title>Diversity of Mesorhizobium strains in Brazil.</title>
        <authorList>
            <person name="Helene L.C.F."/>
            <person name="Dall'Agnol R."/>
            <person name="Delamuta J.R.M."/>
            <person name="Hungria M."/>
        </authorList>
    </citation>
    <scope>NUCLEOTIDE SEQUENCE [LARGE SCALE GENOMIC DNA]</scope>
    <source>
        <strain evidence="1 2">AC99b</strain>
    </source>
</reference>
<dbReference type="EMBL" id="QMBP01000007">
    <property type="protein sequence ID" value="RAZ89692.1"/>
    <property type="molecule type" value="Genomic_DNA"/>
</dbReference>
<proteinExistence type="predicted"/>
<accession>A0A330HQ59</accession>
<keyword evidence="2" id="KW-1185">Reference proteome</keyword>
<comment type="caution">
    <text evidence="1">The sequence shown here is derived from an EMBL/GenBank/DDBJ whole genome shotgun (WGS) entry which is preliminary data.</text>
</comment>
<dbReference type="AlphaFoldDB" id="A0A330HQ59"/>
<evidence type="ECO:0000313" key="1">
    <source>
        <dbReference type="EMBL" id="RAZ89692.1"/>
    </source>
</evidence>
<organism evidence="1 2">
    <name type="scientific">Mesorhizobium hawassense</name>
    <dbReference type="NCBI Taxonomy" id="1209954"/>
    <lineage>
        <taxon>Bacteria</taxon>
        <taxon>Pseudomonadati</taxon>
        <taxon>Pseudomonadota</taxon>
        <taxon>Alphaproteobacteria</taxon>
        <taxon>Hyphomicrobiales</taxon>
        <taxon>Phyllobacteriaceae</taxon>
        <taxon>Mesorhizobium</taxon>
    </lineage>
</organism>
<name>A0A330HQ59_9HYPH</name>
<sequence>MTGKATLEAYEQMLANAYDVGRADYLTGTRHSWYEFHPELDVRQAYLRGYNDAKACGRRHELTKP</sequence>